<keyword evidence="2" id="KW-1185">Reference proteome</keyword>
<dbReference type="Gramene" id="ERN07761">
    <property type="protein sequence ID" value="ERN07761"/>
    <property type="gene ID" value="AMTR_s00012p00095790"/>
</dbReference>
<proteinExistence type="predicted"/>
<name>W1PJD2_AMBTC</name>
<reference evidence="2" key="1">
    <citation type="journal article" date="2013" name="Science">
        <title>The Amborella genome and the evolution of flowering plants.</title>
        <authorList>
            <consortium name="Amborella Genome Project"/>
        </authorList>
    </citation>
    <scope>NUCLEOTIDE SEQUENCE [LARGE SCALE GENOMIC DNA]</scope>
</reference>
<evidence type="ECO:0000313" key="1">
    <source>
        <dbReference type="EMBL" id="ERN07761.1"/>
    </source>
</evidence>
<dbReference type="Proteomes" id="UP000017836">
    <property type="component" value="Unassembled WGS sequence"/>
</dbReference>
<dbReference type="EMBL" id="KI393609">
    <property type="protein sequence ID" value="ERN07761.1"/>
    <property type="molecule type" value="Genomic_DNA"/>
</dbReference>
<dbReference type="AlphaFoldDB" id="W1PJD2"/>
<protein>
    <submittedName>
        <fullName evidence="1">Uncharacterized protein</fullName>
    </submittedName>
</protein>
<sequence>MLMKCTNCNVKEGTSLNPLFGRCIGPGRGVLLNVKELVTANGRCPGGWSQMVNRKRCMPEMK</sequence>
<accession>W1PJD2</accession>
<gene>
    <name evidence="1" type="ORF">AMTR_s00012p00095790</name>
</gene>
<evidence type="ECO:0000313" key="2">
    <source>
        <dbReference type="Proteomes" id="UP000017836"/>
    </source>
</evidence>
<organism evidence="1 2">
    <name type="scientific">Amborella trichopoda</name>
    <dbReference type="NCBI Taxonomy" id="13333"/>
    <lineage>
        <taxon>Eukaryota</taxon>
        <taxon>Viridiplantae</taxon>
        <taxon>Streptophyta</taxon>
        <taxon>Embryophyta</taxon>
        <taxon>Tracheophyta</taxon>
        <taxon>Spermatophyta</taxon>
        <taxon>Magnoliopsida</taxon>
        <taxon>Amborellales</taxon>
        <taxon>Amborellaceae</taxon>
        <taxon>Amborella</taxon>
    </lineage>
</organism>
<dbReference type="HOGENOM" id="CLU_2907060_0_0_1"/>